<dbReference type="GO" id="GO:0071949">
    <property type="term" value="F:FAD binding"/>
    <property type="evidence" value="ECO:0007669"/>
    <property type="project" value="InterPro"/>
</dbReference>
<dbReference type="InterPro" id="IPR015915">
    <property type="entry name" value="Kelch-typ_b-propeller"/>
</dbReference>
<accession>A0A7S1UPQ8</accession>
<feature type="region of interest" description="Disordered" evidence="6">
    <location>
        <begin position="712"/>
        <end position="764"/>
    </location>
</feature>
<keyword evidence="4" id="KW-0274">FAD</keyword>
<dbReference type="InterPro" id="IPR036318">
    <property type="entry name" value="FAD-bd_PCMH-like_sf"/>
</dbReference>
<dbReference type="Gene3D" id="3.40.462.20">
    <property type="match status" value="1"/>
</dbReference>
<dbReference type="InterPro" id="IPR050416">
    <property type="entry name" value="FAD-linked_Oxidoreductase"/>
</dbReference>
<protein>
    <recommendedName>
        <fullName evidence="8">FAD-binding PCMH-type domain-containing protein</fullName>
    </recommendedName>
</protein>
<sequence>MKVDKTTTTNKKCGSGRRHPWIWAVIAVTLLATVIIVSSVFLARNRKRKRRNAANGSSSTTTSTIDIVISRPPVASPVWASTLNNDDEWTTRPPTTSPTTQQVSHFPSLTPTILREVAETTDQPSTTMPTTSSPTTTNPSSFPTVSPTASTPTTLSPTTEGTPPPSMIGVIDVSNPAPTTTPTSVPTPSPTTPSPTPAPTPSPTKTEAEEDEAATTFLDCLGATSSTLEVVVPSSSTEYSAAKQCLVYPPGTKMEPSAIVRPASTQLVQLAIKCAATFGLSVSARSGAHSFKAQSCRGELIVDLSLLDSLKVNPTTNVVTWGAGQLHGQLYARLIPYNLIVSGGSESMVGTGGLWLGCGRGYFTQAYGFSCQTLKEVEYVDYNGELQIASTTNNQDMFWMARGGGDFFPGIVTKLTAQAHVMPSTINQEECLFDHLYLKEVLSSWIPYLDKYNDPSSKMFSGVAFDREPIKIEFNCFGCTGIELEQYNTLKQTLKQDIAMASDSFAELECSNHDYTFEEKLLSRQWDACDTYECLLTRSKWPEWKDNTNLDLSGSAYNGAIMVPESYEITEALIDEIVSYFETSPGTWNDRKYLDFMTLYPMKGSNTNNNNDDDVAFGGGNSKLVIHYKKDRIDSNPPMFKEHMDAFERALHQTHGLPCKSFYNYQDEDLECAGTDDDAYLAAFFSDPDRLKRIVQEQDPNNLFFRLRLNGEGTGSSSSGGGSGGDEIITSPGTAPPPPTNSPPPPPTPSSSSSSSQMVSTTGPMDPRLEACFIEVGDKAYLIGGRDGSKPVNEFDPATGIWTTKSKSPIEVHHMQCVAVDAKVYILNAWTGNFPYEQNVEQILVYDTVADSWSGRVGLPEPRQRGGGASVVRTNPVDGTREIYVSHGNRGGHGVHSTSLPWFDMYNVDLDIWMTNLPDAPNARDHTGGALITTTVNGGTVQLFCVAGGRDSGLEGYLDKPVLPTDCFNFATGSWEVKDDIPQGRAGSAYGTTCDGKLAVAGGEGFSKAWNNVDVFDGSSWTSLSPLIQARHGTGLASFCEYAECGDEILISSGAGNQGGEPVLESTERINVPGSSWKCA</sequence>
<name>A0A7S1UPQ8_9STRA</name>
<feature type="domain" description="FAD-binding PCMH-type" evidence="8">
    <location>
        <begin position="252"/>
        <end position="422"/>
    </location>
</feature>
<dbReference type="AlphaFoldDB" id="A0A7S1UPQ8"/>
<feature type="transmembrane region" description="Helical" evidence="7">
    <location>
        <begin position="20"/>
        <end position="43"/>
    </location>
</feature>
<feature type="region of interest" description="Disordered" evidence="6">
    <location>
        <begin position="120"/>
        <end position="211"/>
    </location>
</feature>
<keyword evidence="7" id="KW-1133">Transmembrane helix</keyword>
<evidence type="ECO:0000256" key="5">
    <source>
        <dbReference type="ARBA" id="ARBA00023002"/>
    </source>
</evidence>
<keyword evidence="7" id="KW-0812">Transmembrane</keyword>
<feature type="compositionally biased region" description="Pro residues" evidence="6">
    <location>
        <begin position="185"/>
        <end position="202"/>
    </location>
</feature>
<dbReference type="EMBL" id="HBGK01006722">
    <property type="protein sequence ID" value="CAD9274608.1"/>
    <property type="molecule type" value="Transcribed_RNA"/>
</dbReference>
<dbReference type="Pfam" id="PF01565">
    <property type="entry name" value="FAD_binding_4"/>
    <property type="match status" value="1"/>
</dbReference>
<feature type="compositionally biased region" description="Gly residues" evidence="6">
    <location>
        <begin position="712"/>
        <end position="725"/>
    </location>
</feature>
<dbReference type="SUPFAM" id="SSF117281">
    <property type="entry name" value="Kelch motif"/>
    <property type="match status" value="1"/>
</dbReference>
<evidence type="ECO:0000256" key="3">
    <source>
        <dbReference type="ARBA" id="ARBA00022630"/>
    </source>
</evidence>
<evidence type="ECO:0000256" key="6">
    <source>
        <dbReference type="SAM" id="MobiDB-lite"/>
    </source>
</evidence>
<gene>
    <name evidence="9" type="ORF">GOCE00092_LOCUS3516</name>
</gene>
<reference evidence="9" key="1">
    <citation type="submission" date="2021-01" db="EMBL/GenBank/DDBJ databases">
        <authorList>
            <person name="Corre E."/>
            <person name="Pelletier E."/>
            <person name="Niang G."/>
            <person name="Scheremetjew M."/>
            <person name="Finn R."/>
            <person name="Kale V."/>
            <person name="Holt S."/>
            <person name="Cochrane G."/>
            <person name="Meng A."/>
            <person name="Brown T."/>
            <person name="Cohen L."/>
        </authorList>
    </citation>
    <scope>NUCLEOTIDE SEQUENCE</scope>
    <source>
        <strain evidence="9">CCMP 410</strain>
    </source>
</reference>
<comment type="similarity">
    <text evidence="2">Belongs to the oxygen-dependent FAD-linked oxidoreductase family.</text>
</comment>
<dbReference type="PANTHER" id="PTHR42973">
    <property type="entry name" value="BINDING OXIDOREDUCTASE, PUTATIVE (AFU_ORTHOLOGUE AFUA_1G17690)-RELATED"/>
    <property type="match status" value="1"/>
</dbReference>
<dbReference type="Gene3D" id="2.120.10.80">
    <property type="entry name" value="Kelch-type beta propeller"/>
    <property type="match status" value="2"/>
</dbReference>
<evidence type="ECO:0000256" key="4">
    <source>
        <dbReference type="ARBA" id="ARBA00022827"/>
    </source>
</evidence>
<dbReference type="InterPro" id="IPR006094">
    <property type="entry name" value="Oxid_FAD_bind_N"/>
</dbReference>
<dbReference type="InterPro" id="IPR016169">
    <property type="entry name" value="FAD-bd_PCMH_sub2"/>
</dbReference>
<keyword evidence="5" id="KW-0560">Oxidoreductase</keyword>
<evidence type="ECO:0000256" key="7">
    <source>
        <dbReference type="SAM" id="Phobius"/>
    </source>
</evidence>
<feature type="compositionally biased region" description="Low complexity" evidence="6">
    <location>
        <begin position="750"/>
        <end position="764"/>
    </location>
</feature>
<dbReference type="PANTHER" id="PTHR42973:SF39">
    <property type="entry name" value="FAD-BINDING PCMH-TYPE DOMAIN-CONTAINING PROTEIN"/>
    <property type="match status" value="1"/>
</dbReference>
<feature type="region of interest" description="Disordered" evidence="6">
    <location>
        <begin position="84"/>
        <end position="105"/>
    </location>
</feature>
<dbReference type="PROSITE" id="PS51387">
    <property type="entry name" value="FAD_PCMH"/>
    <property type="match status" value="1"/>
</dbReference>
<feature type="compositionally biased region" description="Pro residues" evidence="6">
    <location>
        <begin position="734"/>
        <end position="749"/>
    </location>
</feature>
<keyword evidence="3" id="KW-0285">Flavoprotein</keyword>
<proteinExistence type="inferred from homology"/>
<evidence type="ECO:0000313" key="9">
    <source>
        <dbReference type="EMBL" id="CAD9274608.1"/>
    </source>
</evidence>
<keyword evidence="7" id="KW-0472">Membrane</keyword>
<dbReference type="Gene3D" id="3.30.465.10">
    <property type="match status" value="1"/>
</dbReference>
<feature type="compositionally biased region" description="Low complexity" evidence="6">
    <location>
        <begin position="120"/>
        <end position="161"/>
    </location>
</feature>
<dbReference type="SUPFAM" id="SSF56176">
    <property type="entry name" value="FAD-binding/transporter-associated domain-like"/>
    <property type="match status" value="1"/>
</dbReference>
<feature type="compositionally biased region" description="Low complexity" evidence="6">
    <location>
        <begin position="91"/>
        <end position="100"/>
    </location>
</feature>
<organism evidence="9">
    <name type="scientific">Grammatophora oceanica</name>
    <dbReference type="NCBI Taxonomy" id="210454"/>
    <lineage>
        <taxon>Eukaryota</taxon>
        <taxon>Sar</taxon>
        <taxon>Stramenopiles</taxon>
        <taxon>Ochrophyta</taxon>
        <taxon>Bacillariophyta</taxon>
        <taxon>Fragilariophyceae</taxon>
        <taxon>Fragilariophycidae</taxon>
        <taxon>Rhabdonematales</taxon>
        <taxon>Grammatophoraceae</taxon>
        <taxon>Grammatophora</taxon>
    </lineage>
</organism>
<dbReference type="GO" id="GO:0016491">
    <property type="term" value="F:oxidoreductase activity"/>
    <property type="evidence" value="ECO:0007669"/>
    <property type="project" value="UniProtKB-KW"/>
</dbReference>
<dbReference type="InterPro" id="IPR016166">
    <property type="entry name" value="FAD-bd_PCMH"/>
</dbReference>
<comment type="cofactor">
    <cofactor evidence="1">
        <name>FAD</name>
        <dbReference type="ChEBI" id="CHEBI:57692"/>
    </cofactor>
</comment>
<evidence type="ECO:0000259" key="8">
    <source>
        <dbReference type="PROSITE" id="PS51387"/>
    </source>
</evidence>
<evidence type="ECO:0000256" key="1">
    <source>
        <dbReference type="ARBA" id="ARBA00001974"/>
    </source>
</evidence>
<evidence type="ECO:0000256" key="2">
    <source>
        <dbReference type="ARBA" id="ARBA00005466"/>
    </source>
</evidence>